<dbReference type="NCBIfam" id="TIGR01957">
    <property type="entry name" value="nuoB_fam"/>
    <property type="match status" value="1"/>
</dbReference>
<dbReference type="GO" id="GO:0051539">
    <property type="term" value="F:4 iron, 4 sulfur cluster binding"/>
    <property type="evidence" value="ECO:0007669"/>
    <property type="project" value="UniProtKB-KW"/>
</dbReference>
<evidence type="ECO:0000256" key="12">
    <source>
        <dbReference type="ARBA" id="ARBA00059953"/>
    </source>
</evidence>
<keyword evidence="17" id="KW-1133">Transmembrane helix</keyword>
<evidence type="ECO:0000256" key="7">
    <source>
        <dbReference type="ARBA" id="ARBA00022967"/>
    </source>
</evidence>
<feature type="transmembrane region" description="Helical" evidence="17">
    <location>
        <begin position="21"/>
        <end position="39"/>
    </location>
</feature>
<evidence type="ECO:0000313" key="19">
    <source>
        <dbReference type="EMBL" id="RIV34146.1"/>
    </source>
</evidence>
<proteinExistence type="inferred from homology"/>
<dbReference type="GO" id="GO:0005886">
    <property type="term" value="C:plasma membrane"/>
    <property type="evidence" value="ECO:0007669"/>
    <property type="project" value="UniProtKB-SubCell"/>
</dbReference>
<evidence type="ECO:0000259" key="18">
    <source>
        <dbReference type="Pfam" id="PF01058"/>
    </source>
</evidence>
<dbReference type="GO" id="GO:0008137">
    <property type="term" value="F:NADH dehydrogenase (ubiquinone) activity"/>
    <property type="evidence" value="ECO:0007669"/>
    <property type="project" value="InterPro"/>
</dbReference>
<keyword evidence="4 14" id="KW-0004">4Fe-4S</keyword>
<dbReference type="SUPFAM" id="SSF56770">
    <property type="entry name" value="HydA/Nqo6-like"/>
    <property type="match status" value="1"/>
</dbReference>
<feature type="binding site" evidence="14">
    <location>
        <position position="98"/>
    </location>
    <ligand>
        <name>[4Fe-4S] cluster</name>
        <dbReference type="ChEBI" id="CHEBI:49883"/>
    </ligand>
</feature>
<evidence type="ECO:0000256" key="13">
    <source>
        <dbReference type="ARBA" id="ARBA00062767"/>
    </source>
</evidence>
<keyword evidence="9 14" id="KW-0411">Iron-sulfur</keyword>
<feature type="binding site" evidence="14">
    <location>
        <position position="128"/>
    </location>
    <ligand>
        <name>[4Fe-4S] cluster</name>
        <dbReference type="ChEBI" id="CHEBI:49883"/>
    </ligand>
</feature>
<evidence type="ECO:0000256" key="11">
    <source>
        <dbReference type="ARBA" id="ARBA00023136"/>
    </source>
</evidence>
<gene>
    <name evidence="14" type="primary">nuoB</name>
    <name evidence="19" type="ORF">D2L64_23790</name>
</gene>
<dbReference type="Pfam" id="PF01058">
    <property type="entry name" value="Oxidored_q6"/>
    <property type="match status" value="1"/>
</dbReference>
<evidence type="ECO:0000256" key="3">
    <source>
        <dbReference type="ARBA" id="ARBA00022475"/>
    </source>
</evidence>
<dbReference type="AlphaFoldDB" id="A0A418MP43"/>
<keyword evidence="11 14" id="KW-0472">Membrane</keyword>
<dbReference type="GO" id="GO:0015990">
    <property type="term" value="P:electron transport coupled proton transport"/>
    <property type="evidence" value="ECO:0007669"/>
    <property type="project" value="TreeGrafter"/>
</dbReference>
<organism evidence="19 20">
    <name type="scientific">Micromonospora radicis</name>
    <dbReference type="NCBI Taxonomy" id="1894971"/>
    <lineage>
        <taxon>Bacteria</taxon>
        <taxon>Bacillati</taxon>
        <taxon>Actinomycetota</taxon>
        <taxon>Actinomycetes</taxon>
        <taxon>Micromonosporales</taxon>
        <taxon>Micromonosporaceae</taxon>
        <taxon>Micromonospora</taxon>
    </lineage>
</organism>
<keyword evidence="6 14" id="KW-0479">Metal-binding</keyword>
<evidence type="ECO:0000256" key="16">
    <source>
        <dbReference type="SAM" id="MobiDB-lite"/>
    </source>
</evidence>
<comment type="subunit">
    <text evidence="13 14">NDH-1 is composed of 14 different subunits. Subunits NuoB, C, D, E, F, and G constitute the peripheral sector of the complex.</text>
</comment>
<dbReference type="PANTHER" id="PTHR11995">
    <property type="entry name" value="NADH DEHYDROGENASE"/>
    <property type="match status" value="1"/>
</dbReference>
<keyword evidence="2 14" id="KW-0813">Transport</keyword>
<dbReference type="Gene3D" id="3.40.50.12280">
    <property type="match status" value="1"/>
</dbReference>
<comment type="similarity">
    <text evidence="1 14 15">Belongs to the complex I 20 kDa subunit family.</text>
</comment>
<evidence type="ECO:0000256" key="6">
    <source>
        <dbReference type="ARBA" id="ARBA00022723"/>
    </source>
</evidence>
<feature type="region of interest" description="Disordered" evidence="16">
    <location>
        <begin position="151"/>
        <end position="211"/>
    </location>
</feature>
<feature type="domain" description="NADH:ubiquinone oxidoreductase-like 20kDa subunit" evidence="18">
    <location>
        <begin position="32"/>
        <end position="141"/>
    </location>
</feature>
<comment type="caution">
    <text evidence="19">The sequence shown here is derived from an EMBL/GenBank/DDBJ whole genome shotgun (WGS) entry which is preliminary data.</text>
</comment>
<sequence>MQLPAVLGEPIRFVLNWGRRYSLWVFNFGLACCAIEFIATSMSRHDFMRLGVIPFAHGPRQADLMVVSGTVTDKMAPAIKRLYDQMPEPKYVISFGACSNCGGPYWDSYSVTKGVDQLIPVDVYVPGCPPRPEALLHGILRLQEKIAAEQSGVGGVPRPDLLAPPTDTPPTDTPSADTPSAEAASTGTPATGAASRSTASLTAPPVRPPTA</sequence>
<evidence type="ECO:0000256" key="14">
    <source>
        <dbReference type="HAMAP-Rule" id="MF_01356"/>
    </source>
</evidence>
<dbReference type="GO" id="GO:0050136">
    <property type="term" value="F:NADH dehydrogenase (quinone) (non-electrogenic) activity"/>
    <property type="evidence" value="ECO:0007669"/>
    <property type="project" value="UniProtKB-UniRule"/>
</dbReference>
<name>A0A418MP43_9ACTN</name>
<comment type="cofactor">
    <cofactor evidence="14">
        <name>[4Fe-4S] cluster</name>
        <dbReference type="ChEBI" id="CHEBI:49883"/>
    </cofactor>
    <text evidence="14">Binds 1 [4Fe-4S] cluster.</text>
</comment>
<dbReference type="InterPro" id="IPR006138">
    <property type="entry name" value="NADH_UQ_OxRdtase_20Kd_su"/>
</dbReference>
<evidence type="ECO:0000256" key="4">
    <source>
        <dbReference type="ARBA" id="ARBA00022485"/>
    </source>
</evidence>
<comment type="subcellular location">
    <subcellularLocation>
        <location evidence="14">Cell membrane</location>
        <topology evidence="14">Peripheral membrane protein</topology>
        <orientation evidence="14">Cytoplasmic side</orientation>
    </subcellularLocation>
</comment>
<dbReference type="GO" id="GO:0009060">
    <property type="term" value="P:aerobic respiration"/>
    <property type="evidence" value="ECO:0007669"/>
    <property type="project" value="TreeGrafter"/>
</dbReference>
<dbReference type="Proteomes" id="UP000283832">
    <property type="component" value="Unassembled WGS sequence"/>
</dbReference>
<evidence type="ECO:0000256" key="5">
    <source>
        <dbReference type="ARBA" id="ARBA00022719"/>
    </source>
</evidence>
<feature type="binding site" evidence="14">
    <location>
        <position position="32"/>
    </location>
    <ligand>
        <name>[4Fe-4S] cluster</name>
        <dbReference type="ChEBI" id="CHEBI:49883"/>
    </ligand>
</feature>
<dbReference type="InterPro" id="IPR006137">
    <property type="entry name" value="NADH_UbQ_OxRdtase-like_20kDa"/>
</dbReference>
<dbReference type="HAMAP" id="MF_01356">
    <property type="entry name" value="NDH1_NuoB"/>
    <property type="match status" value="1"/>
</dbReference>
<evidence type="ECO:0000313" key="20">
    <source>
        <dbReference type="Proteomes" id="UP000283832"/>
    </source>
</evidence>
<accession>A0A418MP43</accession>
<evidence type="ECO:0000256" key="10">
    <source>
        <dbReference type="ARBA" id="ARBA00023027"/>
    </source>
</evidence>
<dbReference type="GO" id="GO:0048038">
    <property type="term" value="F:quinone binding"/>
    <property type="evidence" value="ECO:0007669"/>
    <property type="project" value="UniProtKB-KW"/>
</dbReference>
<dbReference type="GO" id="GO:0045271">
    <property type="term" value="C:respiratory chain complex I"/>
    <property type="evidence" value="ECO:0007669"/>
    <property type="project" value="TreeGrafter"/>
</dbReference>
<dbReference type="NCBIfam" id="NF005012">
    <property type="entry name" value="PRK06411.1"/>
    <property type="match status" value="1"/>
</dbReference>
<protein>
    <recommendedName>
        <fullName evidence="14">NADH-quinone oxidoreductase subunit B</fullName>
        <ecNumber evidence="14">7.1.1.-</ecNumber>
    </recommendedName>
    <alternativeName>
        <fullName evidence="14">NADH dehydrogenase I subunit B</fullName>
    </alternativeName>
    <alternativeName>
        <fullName evidence="14">NDH-1 subunit B</fullName>
    </alternativeName>
</protein>
<keyword evidence="17" id="KW-0812">Transmembrane</keyword>
<dbReference type="PANTHER" id="PTHR11995:SF33">
    <property type="entry name" value="NADH-QUINONE OXIDOREDUCTASE SUBUNIT B 2"/>
    <property type="match status" value="1"/>
</dbReference>
<dbReference type="GO" id="GO:0005506">
    <property type="term" value="F:iron ion binding"/>
    <property type="evidence" value="ECO:0007669"/>
    <property type="project" value="UniProtKB-UniRule"/>
</dbReference>
<reference evidence="19 20" key="1">
    <citation type="submission" date="2018-08" db="EMBL/GenBank/DDBJ databases">
        <title>Jishengella sp. nov., isolated from a root of Azadirachta indica A. Juss. var. siamensis Valenton.</title>
        <authorList>
            <person name="Kuncharoen N."/>
            <person name="Tanasupawat S."/>
            <person name="Kudo T."/>
            <person name="Ohkuma M."/>
        </authorList>
    </citation>
    <scope>NUCLEOTIDE SEQUENCE [LARGE SCALE GENOMIC DNA]</scope>
    <source>
        <strain evidence="19 20">AZ1-13</strain>
    </source>
</reference>
<comment type="function">
    <text evidence="12 14">NDH-1 shuttles electrons from NADH, via FMN and iron-sulfur (Fe-S) centers, to quinones in the respiratory chain. The immediate electron acceptor for the enzyme in this species is believed to be a menaquinone. Couples the redox reaction to proton translocation (for every two electrons transferred, four hydrogen ions are translocated across the cytoplasmic membrane), and thus conserves the redox energy in a proton gradient.</text>
</comment>
<keyword evidence="5 14" id="KW-0874">Quinone</keyword>
<dbReference type="EMBL" id="QXEC01000031">
    <property type="protein sequence ID" value="RIV34146.1"/>
    <property type="molecule type" value="Genomic_DNA"/>
</dbReference>
<evidence type="ECO:0000256" key="2">
    <source>
        <dbReference type="ARBA" id="ARBA00022448"/>
    </source>
</evidence>
<feature type="binding site" evidence="14">
    <location>
        <position position="33"/>
    </location>
    <ligand>
        <name>[4Fe-4S] cluster</name>
        <dbReference type="ChEBI" id="CHEBI:49883"/>
    </ligand>
</feature>
<keyword evidence="7 14" id="KW-1278">Translocase</keyword>
<evidence type="ECO:0000256" key="15">
    <source>
        <dbReference type="RuleBase" id="RU004464"/>
    </source>
</evidence>
<keyword evidence="20" id="KW-1185">Reference proteome</keyword>
<comment type="catalytic activity">
    <reaction evidence="14">
        <text>a quinone + NADH + 5 H(+)(in) = a quinol + NAD(+) + 4 H(+)(out)</text>
        <dbReference type="Rhea" id="RHEA:57888"/>
        <dbReference type="ChEBI" id="CHEBI:15378"/>
        <dbReference type="ChEBI" id="CHEBI:24646"/>
        <dbReference type="ChEBI" id="CHEBI:57540"/>
        <dbReference type="ChEBI" id="CHEBI:57945"/>
        <dbReference type="ChEBI" id="CHEBI:132124"/>
    </reaction>
</comment>
<evidence type="ECO:0000256" key="9">
    <source>
        <dbReference type="ARBA" id="ARBA00023014"/>
    </source>
</evidence>
<keyword evidence="10 14" id="KW-0520">NAD</keyword>
<keyword evidence="8 14" id="KW-0408">Iron</keyword>
<dbReference type="OrthoDB" id="9786737at2"/>
<keyword evidence="3 14" id="KW-1003">Cell membrane</keyword>
<dbReference type="EC" id="7.1.1.-" evidence="14"/>
<dbReference type="FunFam" id="3.40.50.12280:FF:000002">
    <property type="entry name" value="NADH-quinone oxidoreductase subunit B"/>
    <property type="match status" value="1"/>
</dbReference>
<evidence type="ECO:0000256" key="8">
    <source>
        <dbReference type="ARBA" id="ARBA00023004"/>
    </source>
</evidence>
<dbReference type="RefSeq" id="WP_119579434.1">
    <property type="nucleotide sequence ID" value="NZ_QXEC01000031.1"/>
</dbReference>
<evidence type="ECO:0000256" key="1">
    <source>
        <dbReference type="ARBA" id="ARBA00009173"/>
    </source>
</evidence>
<evidence type="ECO:0000256" key="17">
    <source>
        <dbReference type="SAM" id="Phobius"/>
    </source>
</evidence>
<feature type="compositionally biased region" description="Low complexity" evidence="16">
    <location>
        <begin position="173"/>
        <end position="204"/>
    </location>
</feature>